<dbReference type="GO" id="GO:0005886">
    <property type="term" value="C:plasma membrane"/>
    <property type="evidence" value="ECO:0007669"/>
    <property type="project" value="TreeGrafter"/>
</dbReference>
<evidence type="ECO:0000313" key="4">
    <source>
        <dbReference type="WBParaSite" id="SBAD_0000891601-mRNA-1"/>
    </source>
</evidence>
<reference evidence="4" key="1">
    <citation type="submission" date="2016-06" db="UniProtKB">
        <authorList>
            <consortium name="WormBaseParasite"/>
        </authorList>
    </citation>
    <scope>IDENTIFICATION</scope>
</reference>
<dbReference type="SUPFAM" id="SSF48065">
    <property type="entry name" value="DBL homology domain (DH-domain)"/>
    <property type="match status" value="1"/>
</dbReference>
<keyword evidence="3" id="KW-1185">Reference proteome</keyword>
<dbReference type="EMBL" id="UZAM01011776">
    <property type="protein sequence ID" value="VDP18161.1"/>
    <property type="molecule type" value="Genomic_DNA"/>
</dbReference>
<evidence type="ECO:0000313" key="3">
    <source>
        <dbReference type="Proteomes" id="UP000270296"/>
    </source>
</evidence>
<dbReference type="PROSITE" id="PS50010">
    <property type="entry name" value="DH_2"/>
    <property type="match status" value="1"/>
</dbReference>
<evidence type="ECO:0000259" key="1">
    <source>
        <dbReference type="PROSITE" id="PS50010"/>
    </source>
</evidence>
<gene>
    <name evidence="2" type="ORF">SBAD_LOCUS8605</name>
</gene>
<proteinExistence type="predicted"/>
<dbReference type="InterPro" id="IPR000219">
    <property type="entry name" value="DH_dom"/>
</dbReference>
<dbReference type="GO" id="GO:0043542">
    <property type="term" value="P:endothelial cell migration"/>
    <property type="evidence" value="ECO:0007669"/>
    <property type="project" value="TreeGrafter"/>
</dbReference>
<dbReference type="GO" id="GO:0007266">
    <property type="term" value="P:Rho protein signal transduction"/>
    <property type="evidence" value="ECO:0007669"/>
    <property type="project" value="TreeGrafter"/>
</dbReference>
<dbReference type="AlphaFoldDB" id="A0A183IYA7"/>
<feature type="domain" description="DH" evidence="1">
    <location>
        <begin position="1"/>
        <end position="124"/>
    </location>
</feature>
<dbReference type="Gene3D" id="1.20.900.10">
    <property type="entry name" value="Dbl homology (DH) domain"/>
    <property type="match status" value="1"/>
</dbReference>
<accession>A0A183IYA7</accession>
<name>A0A183IYA7_9BILA</name>
<organism evidence="4">
    <name type="scientific">Soboliphyme baturini</name>
    <dbReference type="NCBI Taxonomy" id="241478"/>
    <lineage>
        <taxon>Eukaryota</taxon>
        <taxon>Metazoa</taxon>
        <taxon>Ecdysozoa</taxon>
        <taxon>Nematoda</taxon>
        <taxon>Enoplea</taxon>
        <taxon>Dorylaimia</taxon>
        <taxon>Dioctophymatida</taxon>
        <taxon>Dioctophymatoidea</taxon>
        <taxon>Soboliphymatidae</taxon>
        <taxon>Soboliphyme</taxon>
    </lineage>
</organism>
<dbReference type="GO" id="GO:0030139">
    <property type="term" value="C:endocytic vesicle"/>
    <property type="evidence" value="ECO:0007669"/>
    <property type="project" value="TreeGrafter"/>
</dbReference>
<reference evidence="2 3" key="2">
    <citation type="submission" date="2018-11" db="EMBL/GenBank/DDBJ databases">
        <authorList>
            <consortium name="Pathogen Informatics"/>
        </authorList>
    </citation>
    <scope>NUCLEOTIDE SEQUENCE [LARGE SCALE GENOMIC DNA]</scope>
</reference>
<evidence type="ECO:0000313" key="2">
    <source>
        <dbReference type="EMBL" id="VDP18161.1"/>
    </source>
</evidence>
<dbReference type="OrthoDB" id="660555at2759"/>
<dbReference type="PANTHER" id="PTHR13217:SF11">
    <property type="entry name" value="PLECKSTRIN HOMOLOGY DOMAIN-CONTAINING FAMILY G MEMBER 5"/>
    <property type="match status" value="1"/>
</dbReference>
<dbReference type="GO" id="GO:0030424">
    <property type="term" value="C:axon"/>
    <property type="evidence" value="ECO:0007669"/>
    <property type="project" value="TreeGrafter"/>
</dbReference>
<dbReference type="PANTHER" id="PTHR13217">
    <property type="entry name" value="PLECKSTRIN HOMOLOGY DOMAIN-CONTAINING FAMILY G MEMBER 7"/>
    <property type="match status" value="1"/>
</dbReference>
<sequence length="157" mass="18582">MLQYSRQTEEPLQPAKMEEGFQYFSQFFTPYIPYCLAHVDMLCYIRQKYKESEVFREFLLWVQSKRTLGRLHLTDLLAKPMQRLTKYPLLLKAVLRNTTDGDGRASLLKMIEQAEEFATRVNLELCYKQQYDSLQSIMQCLESYDVIEAANDELDKV</sequence>
<dbReference type="Proteomes" id="UP000270296">
    <property type="component" value="Unassembled WGS sequence"/>
</dbReference>
<protein>
    <submittedName>
        <fullName evidence="4">DH domain-containing protein</fullName>
    </submittedName>
</protein>
<dbReference type="GO" id="GO:0005085">
    <property type="term" value="F:guanyl-nucleotide exchange factor activity"/>
    <property type="evidence" value="ECO:0007669"/>
    <property type="project" value="InterPro"/>
</dbReference>
<dbReference type="InterPro" id="IPR035899">
    <property type="entry name" value="DBL_dom_sf"/>
</dbReference>
<dbReference type="Pfam" id="PF00621">
    <property type="entry name" value="RhoGEF"/>
    <property type="match status" value="1"/>
</dbReference>
<dbReference type="WBParaSite" id="SBAD_0000891601-mRNA-1">
    <property type="protein sequence ID" value="SBAD_0000891601-mRNA-1"/>
    <property type="gene ID" value="SBAD_0000891601"/>
</dbReference>
<dbReference type="InterPro" id="IPR040181">
    <property type="entry name" value="PKHG5/7"/>
</dbReference>